<evidence type="ECO:0000256" key="1">
    <source>
        <dbReference type="SAM" id="MobiDB-lite"/>
    </source>
</evidence>
<feature type="compositionally biased region" description="Polar residues" evidence="1">
    <location>
        <begin position="328"/>
        <end position="338"/>
    </location>
</feature>
<feature type="compositionally biased region" description="Acidic residues" evidence="1">
    <location>
        <begin position="556"/>
        <end position="578"/>
    </location>
</feature>
<feature type="compositionally biased region" description="Polar residues" evidence="1">
    <location>
        <begin position="728"/>
        <end position="740"/>
    </location>
</feature>
<dbReference type="EMBL" id="JATAAI010000006">
    <property type="protein sequence ID" value="KAK1745157.1"/>
    <property type="molecule type" value="Genomic_DNA"/>
</dbReference>
<dbReference type="Proteomes" id="UP001224775">
    <property type="component" value="Unassembled WGS sequence"/>
</dbReference>
<feature type="compositionally biased region" description="Polar residues" evidence="1">
    <location>
        <begin position="22"/>
        <end position="35"/>
    </location>
</feature>
<feature type="region of interest" description="Disordered" evidence="1">
    <location>
        <begin position="710"/>
        <end position="745"/>
    </location>
</feature>
<feature type="region of interest" description="Disordered" evidence="1">
    <location>
        <begin position="418"/>
        <end position="450"/>
    </location>
</feature>
<organism evidence="2 3">
    <name type="scientific">Skeletonema marinoi</name>
    <dbReference type="NCBI Taxonomy" id="267567"/>
    <lineage>
        <taxon>Eukaryota</taxon>
        <taxon>Sar</taxon>
        <taxon>Stramenopiles</taxon>
        <taxon>Ochrophyta</taxon>
        <taxon>Bacillariophyta</taxon>
        <taxon>Coscinodiscophyceae</taxon>
        <taxon>Thalassiosirophycidae</taxon>
        <taxon>Thalassiosirales</taxon>
        <taxon>Skeletonemataceae</taxon>
        <taxon>Skeletonema</taxon>
        <taxon>Skeletonema marinoi-dohrnii complex</taxon>
    </lineage>
</organism>
<feature type="compositionally biased region" description="Low complexity" evidence="1">
    <location>
        <begin position="44"/>
        <end position="53"/>
    </location>
</feature>
<evidence type="ECO:0000313" key="3">
    <source>
        <dbReference type="Proteomes" id="UP001224775"/>
    </source>
</evidence>
<feature type="compositionally biased region" description="Basic residues" evidence="1">
    <location>
        <begin position="1"/>
        <end position="14"/>
    </location>
</feature>
<reference evidence="2" key="1">
    <citation type="submission" date="2023-06" db="EMBL/GenBank/DDBJ databases">
        <title>Survivors Of The Sea: Transcriptome response of Skeletonema marinoi to long-term dormancy.</title>
        <authorList>
            <person name="Pinder M.I.M."/>
            <person name="Kourtchenko O."/>
            <person name="Robertson E.K."/>
            <person name="Larsson T."/>
            <person name="Maumus F."/>
            <person name="Osuna-Cruz C.M."/>
            <person name="Vancaester E."/>
            <person name="Stenow R."/>
            <person name="Vandepoele K."/>
            <person name="Ploug H."/>
            <person name="Bruchert V."/>
            <person name="Godhe A."/>
            <person name="Topel M."/>
        </authorList>
    </citation>
    <scope>NUCLEOTIDE SEQUENCE</scope>
    <source>
        <strain evidence="2">R05AC</strain>
    </source>
</reference>
<evidence type="ECO:0000313" key="2">
    <source>
        <dbReference type="EMBL" id="KAK1745157.1"/>
    </source>
</evidence>
<feature type="region of interest" description="Disordered" evidence="1">
    <location>
        <begin position="525"/>
        <end position="578"/>
    </location>
</feature>
<feature type="region of interest" description="Disordered" evidence="1">
    <location>
        <begin position="323"/>
        <end position="358"/>
    </location>
</feature>
<keyword evidence="3" id="KW-1185">Reference proteome</keyword>
<gene>
    <name evidence="2" type="ORF">QTG54_004448</name>
</gene>
<comment type="caution">
    <text evidence="2">The sequence shown here is derived from an EMBL/GenBank/DDBJ whole genome shotgun (WGS) entry which is preliminary data.</text>
</comment>
<feature type="region of interest" description="Disordered" evidence="1">
    <location>
        <begin position="152"/>
        <end position="190"/>
    </location>
</feature>
<proteinExistence type="predicted"/>
<accession>A0AAD8YFB3</accession>
<feature type="compositionally biased region" description="Low complexity" evidence="1">
    <location>
        <begin position="177"/>
        <end position="190"/>
    </location>
</feature>
<protein>
    <submittedName>
        <fullName evidence="2">Uncharacterized protein</fullName>
    </submittedName>
</protein>
<feature type="compositionally biased region" description="Basic and acidic residues" evidence="1">
    <location>
        <begin position="437"/>
        <end position="449"/>
    </location>
</feature>
<name>A0AAD8YFB3_9STRA</name>
<feature type="region of interest" description="Disordered" evidence="1">
    <location>
        <begin position="1"/>
        <end position="60"/>
    </location>
</feature>
<feature type="region of interest" description="Disordered" evidence="1">
    <location>
        <begin position="786"/>
        <end position="822"/>
    </location>
</feature>
<sequence length="822" mass="88720">MAKSRNKSPRKNGKKSAGGGRNNKSGTGSKSVNKNQDLDAGKKSSSQLQRSSPPSAPTNYEIPAAMMCFPAAADQQQRASTNDSSDMAMMDRLMAVQQAGLQQASMQQVGGAGGFGGNQQGSGGGGSALANYAGTAADSFAQSFVDRWAGKMGGVSGGDMPSTSQNSPMRGGNPMLSSWQQQQQMYQQGGSSESDYRMMAMMMEQQQVGWRVCAYCQNGAFMSLVDLQSHEANCPLRGGGAGLGMGMMSSYGHNMMNSMQQQQMNPAFLGCLPIGTSIPSVATTMAAGGMNSDGLQLGAGRGGGEMTASSLPAFSMPSYADIEAKSNPAPSKQRSMLNRSPPIRKEDDPEVIENSKGPFKTLDKPILLALDGDEYWLTPLHCFVRKNCVEAFTATPDDAQKTPTKGKRRNVTEGQLGIRCPHCNKKGKNGSGSTTLDKGENDAAEKVDTPSRGSVYYPNSITNVYNATMNLLQRHLFFCPNMPPEILKKYSILKKDDARSGTSKMYWIESAKSLGFVDTLTGIRLSTKTPPPPPSVQVAESHGEAARKRTSHLLSVDEEENGDAKDDETELSGKDVDDEASPLVLPEDAKFTKFSFILMSQMRRCTFTEADRLGKRKGLSNGFAGLACRHCFGGFGAGRFFPSSIKTLSDTSKTLEVILSHLERCREIPKSVVDDLMKAKKTHEIERGNCRFGSQKAFFTRIWKRLHKDRADALEAKPPRKAKKKQKTSLSEPSISSGNTDELKRFRDNITRITGNMHGDMHGGNMMNSMMMGGFVNPAILNAMGGGGTGGNQPMLAMQQRFPQGNDGRTSDEDDQPSLTQV</sequence>
<dbReference type="AlphaFoldDB" id="A0AAD8YFB3"/>